<keyword evidence="4" id="KW-1185">Reference proteome</keyword>
<dbReference type="EMBL" id="WNWW01000203">
    <property type="protein sequence ID" value="KAF3428756.1"/>
    <property type="molecule type" value="Genomic_DNA"/>
</dbReference>
<protein>
    <submittedName>
        <fullName evidence="3">Uncharacterized protein</fullName>
    </submittedName>
</protein>
<feature type="transmembrane region" description="Helical" evidence="2">
    <location>
        <begin position="63"/>
        <end position="82"/>
    </location>
</feature>
<keyword evidence="2" id="KW-0812">Transmembrane</keyword>
<sequence>MDQVHVKSSRSTSRSNPAKMACEKASRRLRTILVKASRLGVSTTEVAKLPSAKKLIPQRDHGWKLAVFLLVMFGGGVIVALACTARKGCSKLEEIFALSSPLKLKARPRIGGTEFISAFLSRAGFLAMARKQYSRVTEALAAQYTPAGHRNTVRALLTGSIGFARSKDTMQPFAPAEDPLGSILFLLRSGAAQKGKKQQQKQKEEENRIKRKTAALQEERGQLVLSTVTINVQLSCTNAFFYLSDKIVRGSNVKILLRVDELDEKEQWAEVKSPELSKLQRRKLQRSGRAKNVLKFLSAPRKETRNCSSSSSSNNFNFYGEPVRVPLGVESQVTSHKSQVTQPVWSIRDGSHIIKRETRADTADHSAINEVVSSQNETLSNLSQGFAVRVSLPVGGKGVLWWWQWCFRKWKPAKSCWQSYRSVAPHSNVFVLYSTMEESNKNFPQFSNLARVELITLGPEQVPKCSVDREIQLPMASIEDVAEKGERCTANGIPRTTSKKKRRKSVERDRVADWLDSRQQVHTLPVIQLIEGDRYRAGMSGLEGSKGQSVVLNEATSTSHDRHPVLHDGKLSATALQRVRSQRAKGAQKLSWIPINLYPCYPEPRMSSGAELAARGNMR</sequence>
<reference evidence="3" key="1">
    <citation type="submission" date="2019-11" db="EMBL/GenBank/DDBJ databases">
        <title>The nuclear and mitochondrial genomes of Frieseomelitta varia - a highly eusocial stingless bee (Meliponini) with a permanently sterile worker caste.</title>
        <authorList>
            <person name="Freitas F.C.P."/>
            <person name="Lourenco A.P."/>
            <person name="Nunes F.M.F."/>
            <person name="Paschoal A.R."/>
            <person name="Abreu F.C.P."/>
            <person name="Barbin F.O."/>
            <person name="Bataglia L."/>
            <person name="Cardoso-Junior C.A.M."/>
            <person name="Cervoni M.S."/>
            <person name="Silva S.R."/>
            <person name="Dalarmi F."/>
            <person name="Del Lama M.A."/>
            <person name="Depintor T.S."/>
            <person name="Ferreira K.M."/>
            <person name="Goria P.S."/>
            <person name="Jaskot M.C."/>
            <person name="Lago D.C."/>
            <person name="Luna-Lucena D."/>
            <person name="Moda L.M."/>
            <person name="Nascimento L."/>
            <person name="Pedrino M."/>
            <person name="Rabico F.O."/>
            <person name="Sanches F.C."/>
            <person name="Santos D.E."/>
            <person name="Santos C.G."/>
            <person name="Vieira J."/>
            <person name="Lopes T.F."/>
            <person name="Barchuk A.R."/>
            <person name="Hartfelder K."/>
            <person name="Simoes Z.L.P."/>
            <person name="Bitondi M.M.G."/>
            <person name="Pinheiro D.G."/>
        </authorList>
    </citation>
    <scope>NUCLEOTIDE SEQUENCE</scope>
    <source>
        <strain evidence="3">USP_RPSP 00005682</strain>
        <tissue evidence="3">Whole individual</tissue>
    </source>
</reference>
<keyword evidence="2" id="KW-1133">Transmembrane helix</keyword>
<feature type="region of interest" description="Disordered" evidence="1">
    <location>
        <begin position="1"/>
        <end position="22"/>
    </location>
</feature>
<dbReference type="AlphaFoldDB" id="A0A833VQU5"/>
<comment type="caution">
    <text evidence="3">The sequence shown here is derived from an EMBL/GenBank/DDBJ whole genome shotgun (WGS) entry which is preliminary data.</text>
</comment>
<evidence type="ECO:0000256" key="2">
    <source>
        <dbReference type="SAM" id="Phobius"/>
    </source>
</evidence>
<evidence type="ECO:0000313" key="3">
    <source>
        <dbReference type="EMBL" id="KAF3428756.1"/>
    </source>
</evidence>
<gene>
    <name evidence="3" type="ORF">E2986_11853</name>
</gene>
<dbReference type="Proteomes" id="UP000655588">
    <property type="component" value="Unassembled WGS sequence"/>
</dbReference>
<accession>A0A833VQU5</accession>
<name>A0A833VQU5_9HYME</name>
<keyword evidence="2" id="KW-0472">Membrane</keyword>
<organism evidence="3 4">
    <name type="scientific">Frieseomelitta varia</name>
    <dbReference type="NCBI Taxonomy" id="561572"/>
    <lineage>
        <taxon>Eukaryota</taxon>
        <taxon>Metazoa</taxon>
        <taxon>Ecdysozoa</taxon>
        <taxon>Arthropoda</taxon>
        <taxon>Hexapoda</taxon>
        <taxon>Insecta</taxon>
        <taxon>Pterygota</taxon>
        <taxon>Neoptera</taxon>
        <taxon>Endopterygota</taxon>
        <taxon>Hymenoptera</taxon>
        <taxon>Apocrita</taxon>
        <taxon>Aculeata</taxon>
        <taxon>Apoidea</taxon>
        <taxon>Anthophila</taxon>
        <taxon>Apidae</taxon>
        <taxon>Frieseomelitta</taxon>
    </lineage>
</organism>
<proteinExistence type="predicted"/>
<evidence type="ECO:0000256" key="1">
    <source>
        <dbReference type="SAM" id="MobiDB-lite"/>
    </source>
</evidence>
<evidence type="ECO:0000313" key="4">
    <source>
        <dbReference type="Proteomes" id="UP000655588"/>
    </source>
</evidence>